<dbReference type="InterPro" id="IPR006311">
    <property type="entry name" value="TAT_signal"/>
</dbReference>
<dbReference type="eggNOG" id="COG1633">
    <property type="taxonomic scope" value="Bacteria"/>
</dbReference>
<dbReference type="AlphaFoldDB" id="Q745Y5"/>
<dbReference type="PROSITE" id="PS51318">
    <property type="entry name" value="TAT"/>
    <property type="match status" value="1"/>
</dbReference>
<gene>
    <name evidence="1" type="ordered locus">TT_P0170</name>
</gene>
<name>Q745Y5_THET2</name>
<dbReference type="HOGENOM" id="CLU_056689_1_0_0"/>
<protein>
    <submittedName>
        <fullName evidence="1">Dessication-related protein pcc13-62</fullName>
    </submittedName>
</protein>
<dbReference type="PANTHER" id="PTHR31694:SF26">
    <property type="entry name" value="OS05G0151100 PROTEIN"/>
    <property type="match status" value="1"/>
</dbReference>
<evidence type="ECO:0000313" key="1">
    <source>
        <dbReference type="EMBL" id="AAS82500.1"/>
    </source>
</evidence>
<reference evidence="1 2" key="1">
    <citation type="journal article" date="2004" name="Nat. Biotechnol.">
        <title>The genome sequence of the extreme thermophile Thermus thermophilus.</title>
        <authorList>
            <person name="Henne A."/>
            <person name="Brueggemann H."/>
            <person name="Raasch C."/>
            <person name="Wiezer A."/>
            <person name="Hartsch T."/>
            <person name="Liesegang H."/>
            <person name="Johann A."/>
            <person name="Lienard T."/>
            <person name="Gohl O."/>
            <person name="Martinez-Arias R."/>
            <person name="Jacobi C."/>
            <person name="Starkuviene V."/>
            <person name="Schlenczeck S."/>
            <person name="Dencker S."/>
            <person name="Huber R."/>
            <person name="Klenk H.-P."/>
            <person name="Overbeek R."/>
            <person name="Kramer W."/>
            <person name="Merkl R."/>
            <person name="Gottschalk G."/>
            <person name="Fritz H.-J."/>
        </authorList>
    </citation>
    <scope>NUCLEOTIDE SEQUENCE [LARGE SCALE GENOMIC DNA]</scope>
    <source>
        <strain evidence="2">ATCC BAA-163 / DSM 7039 / HB27</strain>
        <plasmid evidence="1 2">pTT27</plasmid>
    </source>
</reference>
<evidence type="ECO:0000313" key="2">
    <source>
        <dbReference type="Proteomes" id="UP000000592"/>
    </source>
</evidence>
<organism evidence="1 2">
    <name type="scientific">Thermus thermophilus (strain ATCC BAA-163 / DSM 7039 / HB27)</name>
    <dbReference type="NCBI Taxonomy" id="262724"/>
    <lineage>
        <taxon>Bacteria</taxon>
        <taxon>Thermotogati</taxon>
        <taxon>Deinococcota</taxon>
        <taxon>Deinococci</taxon>
        <taxon>Thermales</taxon>
        <taxon>Thermaceae</taxon>
        <taxon>Thermus</taxon>
    </lineage>
</organism>
<dbReference type="KEGG" id="tth:TT_P0170"/>
<sequence>MRKTVLEASLSRREALRRAGALGAGAVLGGAVTACTTTAQTPNLDVAILNFALNLEYLEGLFYLAATGRISELNQVGGNAQIVLPPGFNGTSPVPGLTGDLLDLADEIADDEKAHVLFLRQALGSQAVSRPVIDLYNSFNAIQSGFNPFNDPVSFFVGAFVFEDVGVTAYNGAAPLITDKQNVLAPAAGILAAEAYHAGAIRRHLIEIRTQTVPGTGLTVEQLANAISNARNSLSGGGDEGLTVMGTPNNVAADPNGVAFSRTTDGVLKIVYLNAQKQPGGFFPQGLNGQIK</sequence>
<dbReference type="OrthoDB" id="954262at2"/>
<dbReference type="CDD" id="cd00657">
    <property type="entry name" value="Ferritin_like"/>
    <property type="match status" value="1"/>
</dbReference>
<dbReference type="InterPro" id="IPR052965">
    <property type="entry name" value="Pigment-catalase-like"/>
</dbReference>
<geneLocation type="plasmid" evidence="1 2">
    <name>pTT27</name>
</geneLocation>
<dbReference type="InterPro" id="IPR009078">
    <property type="entry name" value="Ferritin-like_SF"/>
</dbReference>
<dbReference type="RefSeq" id="WP_011174396.1">
    <property type="nucleotide sequence ID" value="NC_005838.1"/>
</dbReference>
<proteinExistence type="predicted"/>
<dbReference type="Proteomes" id="UP000000592">
    <property type="component" value="Plasmid pTT27"/>
</dbReference>
<dbReference type="PANTHER" id="PTHR31694">
    <property type="entry name" value="DESICCATION-LIKE PROTEIN"/>
    <property type="match status" value="1"/>
</dbReference>
<accession>Q745Y5</accession>
<dbReference type="Pfam" id="PF13668">
    <property type="entry name" value="Ferritin_2"/>
    <property type="match status" value="1"/>
</dbReference>
<keyword evidence="1" id="KW-0614">Plasmid</keyword>
<dbReference type="PROSITE" id="PS51257">
    <property type="entry name" value="PROKAR_LIPOPROTEIN"/>
    <property type="match status" value="1"/>
</dbReference>
<dbReference type="SUPFAM" id="SSF47240">
    <property type="entry name" value="Ferritin-like"/>
    <property type="match status" value="1"/>
</dbReference>
<dbReference type="EMBL" id="AE017222">
    <property type="protein sequence ID" value="AAS82500.1"/>
    <property type="molecule type" value="Genomic_DNA"/>
</dbReference>